<name>A0A2N8SPV0_STUST</name>
<feature type="signal peptide" evidence="1">
    <location>
        <begin position="1"/>
        <end position="17"/>
    </location>
</feature>
<evidence type="ECO:0000256" key="1">
    <source>
        <dbReference type="SAM" id="SignalP"/>
    </source>
</evidence>
<dbReference type="Proteomes" id="UP000236023">
    <property type="component" value="Unassembled WGS sequence"/>
</dbReference>
<gene>
    <name evidence="2" type="ORF">CXK94_21925</name>
</gene>
<organism evidence="2 3">
    <name type="scientific">Stutzerimonas stutzeri</name>
    <name type="common">Pseudomonas stutzeri</name>
    <dbReference type="NCBI Taxonomy" id="316"/>
    <lineage>
        <taxon>Bacteria</taxon>
        <taxon>Pseudomonadati</taxon>
        <taxon>Pseudomonadota</taxon>
        <taxon>Gammaproteobacteria</taxon>
        <taxon>Pseudomonadales</taxon>
        <taxon>Pseudomonadaceae</taxon>
        <taxon>Stutzerimonas</taxon>
    </lineage>
</organism>
<dbReference type="InterPro" id="IPR003795">
    <property type="entry name" value="DUF192"/>
</dbReference>
<sequence>MRIALLMSLFFAPLAQAAEPLSLQLGTHRLEAEYAVTAEARRRGLMRRTELAADSGMLFRFDEVRHHCLWMKDTPLPLSAVFLDEDGVIVDLFELEPLSTDVRCSQTPARYALEANRGWFEARGIGVGGRVEGLPGD</sequence>
<dbReference type="PANTHER" id="PTHR37953:SF1">
    <property type="entry name" value="UPF0127 PROTEIN MJ1496"/>
    <property type="match status" value="1"/>
</dbReference>
<evidence type="ECO:0000313" key="2">
    <source>
        <dbReference type="EMBL" id="PNG04522.1"/>
    </source>
</evidence>
<dbReference type="EMBL" id="POUT01000023">
    <property type="protein sequence ID" value="PNG04522.1"/>
    <property type="molecule type" value="Genomic_DNA"/>
</dbReference>
<evidence type="ECO:0000313" key="3">
    <source>
        <dbReference type="Proteomes" id="UP000236023"/>
    </source>
</evidence>
<reference evidence="2 3" key="1">
    <citation type="submission" date="2018-01" db="EMBL/GenBank/DDBJ databases">
        <title>Denitrification phenotypes of diverse strains of Pseudomonas stutzeri.</title>
        <authorList>
            <person name="Milligan D.A."/>
            <person name="Bergaust L."/>
            <person name="Bakken L.R."/>
            <person name="Frostegard A."/>
        </authorList>
    </citation>
    <scope>NUCLEOTIDE SEQUENCE [LARGE SCALE GENOMIC DNA]</scope>
    <source>
        <strain evidence="2 3">24a75</strain>
    </source>
</reference>
<proteinExistence type="predicted"/>
<accession>A0A2N8SPV0</accession>
<protein>
    <recommendedName>
        <fullName evidence="4">DUF192 domain-containing protein</fullName>
    </recommendedName>
</protein>
<dbReference type="Pfam" id="PF02643">
    <property type="entry name" value="DUF192"/>
    <property type="match status" value="1"/>
</dbReference>
<dbReference type="PANTHER" id="PTHR37953">
    <property type="entry name" value="UPF0127 PROTEIN MJ1496"/>
    <property type="match status" value="1"/>
</dbReference>
<dbReference type="RefSeq" id="WP_102895853.1">
    <property type="nucleotide sequence ID" value="NZ_JAMOHU010000073.1"/>
</dbReference>
<keyword evidence="1" id="KW-0732">Signal</keyword>
<comment type="caution">
    <text evidence="2">The sequence shown here is derived from an EMBL/GenBank/DDBJ whole genome shotgun (WGS) entry which is preliminary data.</text>
</comment>
<evidence type="ECO:0008006" key="4">
    <source>
        <dbReference type="Google" id="ProtNLM"/>
    </source>
</evidence>
<feature type="chain" id="PRO_5014621108" description="DUF192 domain-containing protein" evidence="1">
    <location>
        <begin position="18"/>
        <end position="137"/>
    </location>
</feature>
<dbReference type="AlphaFoldDB" id="A0A2N8SPV0"/>
<dbReference type="Gene3D" id="2.60.120.1140">
    <property type="entry name" value="Protein of unknown function DUF192"/>
    <property type="match status" value="1"/>
</dbReference>
<dbReference type="InterPro" id="IPR038695">
    <property type="entry name" value="Saro_0823-like_sf"/>
</dbReference>